<accession>A0AAD7E3X9</accession>
<keyword evidence="4" id="KW-1185">Reference proteome</keyword>
<evidence type="ECO:0000313" key="3">
    <source>
        <dbReference type="EMBL" id="KAJ7225979.1"/>
    </source>
</evidence>
<feature type="compositionally biased region" description="Basic and acidic residues" evidence="1">
    <location>
        <begin position="65"/>
        <end position="79"/>
    </location>
</feature>
<gene>
    <name evidence="3" type="ORF">GGX14DRAFT_556717</name>
</gene>
<evidence type="ECO:0000313" key="4">
    <source>
        <dbReference type="Proteomes" id="UP001219525"/>
    </source>
</evidence>
<feature type="region of interest" description="Disordered" evidence="1">
    <location>
        <begin position="29"/>
        <end position="79"/>
    </location>
</feature>
<dbReference type="Proteomes" id="UP001219525">
    <property type="component" value="Unassembled WGS sequence"/>
</dbReference>
<proteinExistence type="predicted"/>
<feature type="compositionally biased region" description="Basic residues" evidence="1">
    <location>
        <begin position="45"/>
        <end position="60"/>
    </location>
</feature>
<evidence type="ECO:0000256" key="1">
    <source>
        <dbReference type="SAM" id="MobiDB-lite"/>
    </source>
</evidence>
<organism evidence="3 4">
    <name type="scientific">Mycena pura</name>
    <dbReference type="NCBI Taxonomy" id="153505"/>
    <lineage>
        <taxon>Eukaryota</taxon>
        <taxon>Fungi</taxon>
        <taxon>Dikarya</taxon>
        <taxon>Basidiomycota</taxon>
        <taxon>Agaricomycotina</taxon>
        <taxon>Agaricomycetes</taxon>
        <taxon>Agaricomycetidae</taxon>
        <taxon>Agaricales</taxon>
        <taxon>Marasmiineae</taxon>
        <taxon>Mycenaceae</taxon>
        <taxon>Mycena</taxon>
    </lineage>
</organism>
<feature type="signal peptide" evidence="2">
    <location>
        <begin position="1"/>
        <end position="23"/>
    </location>
</feature>
<reference evidence="3" key="1">
    <citation type="submission" date="2023-03" db="EMBL/GenBank/DDBJ databases">
        <title>Massive genome expansion in bonnet fungi (Mycena s.s.) driven by repeated elements and novel gene families across ecological guilds.</title>
        <authorList>
            <consortium name="Lawrence Berkeley National Laboratory"/>
            <person name="Harder C.B."/>
            <person name="Miyauchi S."/>
            <person name="Viragh M."/>
            <person name="Kuo A."/>
            <person name="Thoen E."/>
            <person name="Andreopoulos B."/>
            <person name="Lu D."/>
            <person name="Skrede I."/>
            <person name="Drula E."/>
            <person name="Henrissat B."/>
            <person name="Morin E."/>
            <person name="Kohler A."/>
            <person name="Barry K."/>
            <person name="LaButti K."/>
            <person name="Morin E."/>
            <person name="Salamov A."/>
            <person name="Lipzen A."/>
            <person name="Mereny Z."/>
            <person name="Hegedus B."/>
            <person name="Baldrian P."/>
            <person name="Stursova M."/>
            <person name="Weitz H."/>
            <person name="Taylor A."/>
            <person name="Grigoriev I.V."/>
            <person name="Nagy L.G."/>
            <person name="Martin F."/>
            <person name="Kauserud H."/>
        </authorList>
    </citation>
    <scope>NUCLEOTIDE SEQUENCE</scope>
    <source>
        <strain evidence="3">9144</strain>
    </source>
</reference>
<name>A0AAD7E3X9_9AGAR</name>
<evidence type="ECO:0000256" key="2">
    <source>
        <dbReference type="SAM" id="SignalP"/>
    </source>
</evidence>
<comment type="caution">
    <text evidence="3">The sequence shown here is derived from an EMBL/GenBank/DDBJ whole genome shotgun (WGS) entry which is preliminary data.</text>
</comment>
<protein>
    <submittedName>
        <fullName evidence="3">Uncharacterized protein</fullName>
    </submittedName>
</protein>
<dbReference type="EMBL" id="JARJCW010000004">
    <property type="protein sequence ID" value="KAJ7225979.1"/>
    <property type="molecule type" value="Genomic_DNA"/>
</dbReference>
<keyword evidence="2" id="KW-0732">Signal</keyword>
<dbReference type="AlphaFoldDB" id="A0AAD7E3X9"/>
<sequence>MCSSILGIVVTLFAVFLLKFVDKKQPVPTSVPKPVLEAASTSGRQGRKRRKEQAHKRRKQQAQQEMDKAQQEMDEEHEREKDLQRMFDTFIQKQNLPTRTEFDNKFDNMHAELNKTKGYFRDIFRPVLAPIYTSLLVKGMASFMFWHQDGLYPPQTILTVAQLGRLNDMLEQEPEWNRLAAARLMYAALPHGPGPRPRDYDTRPFGNAFPGIKDNFRDLRGNDALQSELLPDGDPDKKPRNPDDDITLGKLDILEKKYAEVVNRRNRAAHEANAIEIANFLAVIEENRVPRELRNDTTFCDSQGYWVSDFRLLRRYYRYLFGFEYSDAHEQTKEDQELILSNSGSLDTIVVDDLDEDTEKA</sequence>
<feature type="chain" id="PRO_5042181608" evidence="2">
    <location>
        <begin position="24"/>
        <end position="361"/>
    </location>
</feature>